<comment type="cofactor">
    <cofactor evidence="2">
        <name>Mg(2+)</name>
        <dbReference type="ChEBI" id="CHEBI:18420"/>
    </cofactor>
</comment>
<evidence type="ECO:0000313" key="14">
    <source>
        <dbReference type="Proteomes" id="UP000215059"/>
    </source>
</evidence>
<dbReference type="OrthoDB" id="164951at2"/>
<evidence type="ECO:0000256" key="9">
    <source>
        <dbReference type="ARBA" id="ARBA00038901"/>
    </source>
</evidence>
<dbReference type="GO" id="GO:0046872">
    <property type="term" value="F:metal ion binding"/>
    <property type="evidence" value="ECO:0007669"/>
    <property type="project" value="UniProtKB-KW"/>
</dbReference>
<keyword evidence="14" id="KW-1185">Reference proteome</keyword>
<comment type="caution">
    <text evidence="13">The sequence shown here is derived from an EMBL/GenBank/DDBJ whole genome shotgun (WGS) entry which is preliminary data.</text>
</comment>
<sequence>MTESLIIGIGSGNPAKVKAVEAGARSSGLDTVQIVSYNVPSGVRPQPINDEETKAGALNRAAACVKEGADIGIGLEGGVMQMEDGMYLCNWGALTDRSGKTFTAGGARIKLPDFIADGLQAGSELGQLMAALTEDADVRKKEGAIGIFTSRLVNRDEMFVHIALMLFGQYEYSLQEKQS</sequence>
<keyword evidence="7" id="KW-0546">Nucleotide metabolism</keyword>
<keyword evidence="3" id="KW-0479">Metal-binding</keyword>
<dbReference type="EMBL" id="NOII01000002">
    <property type="protein sequence ID" value="OYD58246.1"/>
    <property type="molecule type" value="Genomic_DNA"/>
</dbReference>
<organism evidence="13 14">
    <name type="scientific">Fictibacillus aquaticus</name>
    <dbReference type="NCBI Taxonomy" id="2021314"/>
    <lineage>
        <taxon>Bacteria</taxon>
        <taxon>Bacillati</taxon>
        <taxon>Bacillota</taxon>
        <taxon>Bacilli</taxon>
        <taxon>Bacillales</taxon>
        <taxon>Fictibacillaceae</taxon>
        <taxon>Fictibacillus</taxon>
    </lineage>
</organism>
<evidence type="ECO:0000256" key="5">
    <source>
        <dbReference type="ARBA" id="ARBA00022801"/>
    </source>
</evidence>
<dbReference type="Proteomes" id="UP000215059">
    <property type="component" value="Unassembled WGS sequence"/>
</dbReference>
<dbReference type="PANTHER" id="PTHR34699:SF2">
    <property type="entry name" value="NON-CANONICAL PURINE NTP PHOSPHATASE_PRRC1 DOMAIN-CONTAINING PROTEIN"/>
    <property type="match status" value="1"/>
</dbReference>
<protein>
    <recommendedName>
        <fullName evidence="9">inosine/xanthosine triphosphatase</fullName>
        <ecNumber evidence="9">3.6.1.73</ecNumber>
    </recommendedName>
</protein>
<reference evidence="13 14" key="1">
    <citation type="submission" date="2017-07" db="EMBL/GenBank/DDBJ databases">
        <title>Fictibacillus sp. nov. GDSW-R2A3 Genome sequencing and assembly.</title>
        <authorList>
            <person name="Mayilraj S."/>
        </authorList>
    </citation>
    <scope>NUCLEOTIDE SEQUENCE [LARGE SCALE GENOMIC DNA]</scope>
    <source>
        <strain evidence="13 14">GDSW-R2A3</strain>
    </source>
</reference>
<evidence type="ECO:0000256" key="2">
    <source>
        <dbReference type="ARBA" id="ARBA00001946"/>
    </source>
</evidence>
<evidence type="ECO:0000256" key="4">
    <source>
        <dbReference type="ARBA" id="ARBA00022741"/>
    </source>
</evidence>
<dbReference type="NCBIfam" id="NF002850">
    <property type="entry name" value="PRK03114.1"/>
    <property type="match status" value="1"/>
</dbReference>
<evidence type="ECO:0000256" key="6">
    <source>
        <dbReference type="ARBA" id="ARBA00022842"/>
    </source>
</evidence>
<evidence type="ECO:0000256" key="10">
    <source>
        <dbReference type="ARBA" id="ARBA00048174"/>
    </source>
</evidence>
<dbReference type="RefSeq" id="WP_094252387.1">
    <property type="nucleotide sequence ID" value="NZ_JBHLXL010000001.1"/>
</dbReference>
<dbReference type="InterPro" id="IPR050299">
    <property type="entry name" value="YjjX_NTPase"/>
</dbReference>
<comment type="catalytic activity">
    <reaction evidence="10">
        <text>ITP + H2O = IDP + phosphate + H(+)</text>
        <dbReference type="Rhea" id="RHEA:28330"/>
        <dbReference type="ChEBI" id="CHEBI:15377"/>
        <dbReference type="ChEBI" id="CHEBI:15378"/>
        <dbReference type="ChEBI" id="CHEBI:43474"/>
        <dbReference type="ChEBI" id="CHEBI:58280"/>
        <dbReference type="ChEBI" id="CHEBI:61402"/>
        <dbReference type="EC" id="3.6.1.73"/>
    </reaction>
</comment>
<dbReference type="InterPro" id="IPR026533">
    <property type="entry name" value="NTPase/PRRC1"/>
</dbReference>
<dbReference type="GO" id="GO:0009117">
    <property type="term" value="P:nucleotide metabolic process"/>
    <property type="evidence" value="ECO:0007669"/>
    <property type="project" value="UniProtKB-KW"/>
</dbReference>
<evidence type="ECO:0000256" key="7">
    <source>
        <dbReference type="ARBA" id="ARBA00023080"/>
    </source>
</evidence>
<accession>A0A235FA88</accession>
<keyword evidence="8" id="KW-0464">Manganese</keyword>
<keyword evidence="6" id="KW-0460">Magnesium</keyword>
<evidence type="ECO:0000256" key="3">
    <source>
        <dbReference type="ARBA" id="ARBA00022723"/>
    </source>
</evidence>
<dbReference type="InterPro" id="IPR029001">
    <property type="entry name" value="ITPase-like_fam"/>
</dbReference>
<proteinExistence type="predicted"/>
<dbReference type="Gene3D" id="3.90.950.10">
    <property type="match status" value="1"/>
</dbReference>
<evidence type="ECO:0000256" key="1">
    <source>
        <dbReference type="ARBA" id="ARBA00001936"/>
    </source>
</evidence>
<name>A0A235FA88_9BACL</name>
<comment type="cofactor">
    <cofactor evidence="1">
        <name>Mn(2+)</name>
        <dbReference type="ChEBI" id="CHEBI:29035"/>
    </cofactor>
</comment>
<evidence type="ECO:0000259" key="12">
    <source>
        <dbReference type="Pfam" id="PF01931"/>
    </source>
</evidence>
<feature type="domain" description="Non-canonical purine NTP phosphatase/PRRC1" evidence="12">
    <location>
        <begin position="10"/>
        <end position="165"/>
    </location>
</feature>
<dbReference type="Pfam" id="PF01931">
    <property type="entry name" value="NTPase_I-T"/>
    <property type="match status" value="1"/>
</dbReference>
<evidence type="ECO:0000313" key="13">
    <source>
        <dbReference type="EMBL" id="OYD58246.1"/>
    </source>
</evidence>
<evidence type="ECO:0000256" key="8">
    <source>
        <dbReference type="ARBA" id="ARBA00023211"/>
    </source>
</evidence>
<evidence type="ECO:0000256" key="11">
    <source>
        <dbReference type="ARBA" id="ARBA00048781"/>
    </source>
</evidence>
<gene>
    <name evidence="13" type="ORF">CGZ90_10215</name>
</gene>
<dbReference type="AlphaFoldDB" id="A0A235FA88"/>
<keyword evidence="4" id="KW-0547">Nucleotide-binding</keyword>
<comment type="catalytic activity">
    <reaction evidence="11">
        <text>XTP + H2O = XDP + phosphate + H(+)</text>
        <dbReference type="Rhea" id="RHEA:28406"/>
        <dbReference type="ChEBI" id="CHEBI:15377"/>
        <dbReference type="ChEBI" id="CHEBI:15378"/>
        <dbReference type="ChEBI" id="CHEBI:43474"/>
        <dbReference type="ChEBI" id="CHEBI:59884"/>
        <dbReference type="ChEBI" id="CHEBI:61314"/>
        <dbReference type="EC" id="3.6.1.73"/>
    </reaction>
</comment>
<dbReference type="SUPFAM" id="SSF52972">
    <property type="entry name" value="ITPase-like"/>
    <property type="match status" value="1"/>
</dbReference>
<keyword evidence="5" id="KW-0378">Hydrolase</keyword>
<dbReference type="GO" id="GO:0000166">
    <property type="term" value="F:nucleotide binding"/>
    <property type="evidence" value="ECO:0007669"/>
    <property type="project" value="UniProtKB-KW"/>
</dbReference>
<dbReference type="GO" id="GO:0103023">
    <property type="term" value="F:ITPase activity"/>
    <property type="evidence" value="ECO:0007669"/>
    <property type="project" value="UniProtKB-EC"/>
</dbReference>
<dbReference type="PANTHER" id="PTHR34699">
    <property type="match status" value="1"/>
</dbReference>
<dbReference type="EC" id="3.6.1.73" evidence="9"/>